<name>A0A2N9EMB5_FAGSY</name>
<keyword evidence="10" id="KW-0675">Receptor</keyword>
<dbReference type="InterPro" id="IPR003591">
    <property type="entry name" value="Leu-rich_rpt_typical-subtyp"/>
</dbReference>
<keyword evidence="4" id="KW-0433">Leucine-rich repeat</keyword>
<keyword evidence="7" id="KW-0677">Repeat</keyword>
<evidence type="ECO:0000256" key="9">
    <source>
        <dbReference type="ARBA" id="ARBA00023136"/>
    </source>
</evidence>
<evidence type="ECO:0000256" key="10">
    <source>
        <dbReference type="ARBA" id="ARBA00023170"/>
    </source>
</evidence>
<reference evidence="13" key="1">
    <citation type="submission" date="2018-02" db="EMBL/GenBank/DDBJ databases">
        <authorList>
            <person name="Cohen D.B."/>
            <person name="Kent A.D."/>
        </authorList>
    </citation>
    <scope>NUCLEOTIDE SEQUENCE</scope>
</reference>
<evidence type="ECO:0000259" key="12">
    <source>
        <dbReference type="Pfam" id="PF08263"/>
    </source>
</evidence>
<dbReference type="SUPFAM" id="SSF52058">
    <property type="entry name" value="L domain-like"/>
    <property type="match status" value="1"/>
</dbReference>
<evidence type="ECO:0000256" key="4">
    <source>
        <dbReference type="ARBA" id="ARBA00022614"/>
    </source>
</evidence>
<dbReference type="InterPro" id="IPR046956">
    <property type="entry name" value="RLP23-like"/>
</dbReference>
<evidence type="ECO:0000256" key="7">
    <source>
        <dbReference type="ARBA" id="ARBA00022737"/>
    </source>
</evidence>
<dbReference type="InterPro" id="IPR013210">
    <property type="entry name" value="LRR_N_plant-typ"/>
</dbReference>
<keyword evidence="5" id="KW-0812">Transmembrane</keyword>
<keyword evidence="9" id="KW-0472">Membrane</keyword>
<comment type="subcellular location">
    <subcellularLocation>
        <location evidence="1">Cell membrane</location>
        <topology evidence="1">Single-pass type I membrane protein</topology>
    </subcellularLocation>
</comment>
<dbReference type="EMBL" id="OIVN01000189">
    <property type="protein sequence ID" value="SPC75925.1"/>
    <property type="molecule type" value="Genomic_DNA"/>
</dbReference>
<dbReference type="Pfam" id="PF08263">
    <property type="entry name" value="LRRNT_2"/>
    <property type="match status" value="1"/>
</dbReference>
<dbReference type="SMART" id="SM00369">
    <property type="entry name" value="LRR_TYP"/>
    <property type="match status" value="3"/>
</dbReference>
<evidence type="ECO:0000256" key="8">
    <source>
        <dbReference type="ARBA" id="ARBA00022989"/>
    </source>
</evidence>
<organism evidence="13">
    <name type="scientific">Fagus sylvatica</name>
    <name type="common">Beechnut</name>
    <dbReference type="NCBI Taxonomy" id="28930"/>
    <lineage>
        <taxon>Eukaryota</taxon>
        <taxon>Viridiplantae</taxon>
        <taxon>Streptophyta</taxon>
        <taxon>Embryophyta</taxon>
        <taxon>Tracheophyta</taxon>
        <taxon>Spermatophyta</taxon>
        <taxon>Magnoliopsida</taxon>
        <taxon>eudicotyledons</taxon>
        <taxon>Gunneridae</taxon>
        <taxon>Pentapetalae</taxon>
        <taxon>rosids</taxon>
        <taxon>fabids</taxon>
        <taxon>Fagales</taxon>
        <taxon>Fagaceae</taxon>
        <taxon>Fagus</taxon>
    </lineage>
</organism>
<dbReference type="GO" id="GO:0005886">
    <property type="term" value="C:plasma membrane"/>
    <property type="evidence" value="ECO:0007669"/>
    <property type="project" value="UniProtKB-SubCell"/>
</dbReference>
<comment type="similarity">
    <text evidence="2">Belongs to the RLP family.</text>
</comment>
<dbReference type="InterPro" id="IPR032675">
    <property type="entry name" value="LRR_dom_sf"/>
</dbReference>
<evidence type="ECO:0000256" key="1">
    <source>
        <dbReference type="ARBA" id="ARBA00004251"/>
    </source>
</evidence>
<sequence length="242" mass="26662">MSFSSVQPLCRDHERSNLLQFKESFVINQSASSDPSAYPKVASWTLEGNNSDCCSWDGVECDEVTGHVIGLDLNSSCLYGSINSNSSLFHLVHLQRLNLADNHFNYSQIPSTVSNLSKLTYLDLSYSMKPSLRSLVENLTHLEKLDLSGVNIISLVPNILANLSSLKFLHLPDCGLYGEFPIGIFKLPNLRVLDVQYNKGLTGYLPDFQHGVVPLRKCCSQDTSFSGKLPASMGNLGSLTKN</sequence>
<evidence type="ECO:0000256" key="3">
    <source>
        <dbReference type="ARBA" id="ARBA00022475"/>
    </source>
</evidence>
<dbReference type="PANTHER" id="PTHR48061:SF12">
    <property type="entry name" value="DISEASE RESISTANCE LIKE PROTEIN"/>
    <property type="match status" value="1"/>
</dbReference>
<keyword evidence="3" id="KW-1003">Cell membrane</keyword>
<feature type="domain" description="Leucine-rich repeat-containing N-terminal plant-type" evidence="12">
    <location>
        <begin position="12"/>
        <end position="62"/>
    </location>
</feature>
<keyword evidence="6" id="KW-0732">Signal</keyword>
<evidence type="ECO:0000256" key="6">
    <source>
        <dbReference type="ARBA" id="ARBA00022729"/>
    </source>
</evidence>
<dbReference type="Gene3D" id="3.80.10.10">
    <property type="entry name" value="Ribonuclease Inhibitor"/>
    <property type="match status" value="2"/>
</dbReference>
<evidence type="ECO:0000256" key="5">
    <source>
        <dbReference type="ARBA" id="ARBA00022692"/>
    </source>
</evidence>
<evidence type="ECO:0000256" key="2">
    <source>
        <dbReference type="ARBA" id="ARBA00009592"/>
    </source>
</evidence>
<evidence type="ECO:0000256" key="11">
    <source>
        <dbReference type="ARBA" id="ARBA00023180"/>
    </source>
</evidence>
<dbReference type="Pfam" id="PF00560">
    <property type="entry name" value="LRR_1"/>
    <property type="match status" value="2"/>
</dbReference>
<keyword evidence="11" id="KW-0325">Glycoprotein</keyword>
<accession>A0A2N9EMB5</accession>
<proteinExistence type="inferred from homology"/>
<dbReference type="AlphaFoldDB" id="A0A2N9EMB5"/>
<protein>
    <recommendedName>
        <fullName evidence="12">Leucine-rich repeat-containing N-terminal plant-type domain-containing protein</fullName>
    </recommendedName>
</protein>
<keyword evidence="8" id="KW-1133">Transmembrane helix</keyword>
<gene>
    <name evidence="13" type="ORF">FSB_LOCUS3807</name>
</gene>
<dbReference type="InterPro" id="IPR001611">
    <property type="entry name" value="Leu-rich_rpt"/>
</dbReference>
<evidence type="ECO:0000313" key="13">
    <source>
        <dbReference type="EMBL" id="SPC75925.1"/>
    </source>
</evidence>
<dbReference type="PANTHER" id="PTHR48061">
    <property type="entry name" value="LEUCINE-RICH REPEAT RECEPTOR PROTEIN KINASE EMS1-LIKE-RELATED"/>
    <property type="match status" value="1"/>
</dbReference>